<keyword evidence="3 6" id="KW-0808">Transferase</keyword>
<evidence type="ECO:0000256" key="4">
    <source>
        <dbReference type="ARBA" id="ARBA00022691"/>
    </source>
</evidence>
<protein>
    <submittedName>
        <fullName evidence="6">Methyltransferase</fullName>
    </submittedName>
</protein>
<reference evidence="7" key="1">
    <citation type="journal article" date="2020" name="bioRxiv">
        <title>A rank-normalized archaeal taxonomy based on genome phylogeny resolves widespread incomplete and uneven classifications.</title>
        <authorList>
            <person name="Rinke C."/>
            <person name="Chuvochina M."/>
            <person name="Mussig A.J."/>
            <person name="Chaumeil P.-A."/>
            <person name="Waite D.W."/>
            <person name="Whitman W.B."/>
            <person name="Parks D.H."/>
            <person name="Hugenholtz P."/>
        </authorList>
    </citation>
    <scope>NUCLEOTIDE SEQUENCE [LARGE SCALE GENOMIC DNA]</scope>
</reference>
<dbReference type="InterPro" id="IPR007848">
    <property type="entry name" value="Small_mtfrase_dom"/>
</dbReference>
<dbReference type="GO" id="GO:0008757">
    <property type="term" value="F:S-adenosylmethionine-dependent methyltransferase activity"/>
    <property type="evidence" value="ECO:0007669"/>
    <property type="project" value="TreeGrafter"/>
</dbReference>
<evidence type="ECO:0000256" key="2">
    <source>
        <dbReference type="ARBA" id="ARBA00022603"/>
    </source>
</evidence>
<feature type="domain" description="Methyltransferase small" evidence="5">
    <location>
        <begin position="49"/>
        <end position="208"/>
    </location>
</feature>
<dbReference type="SUPFAM" id="SSF53335">
    <property type="entry name" value="S-adenosyl-L-methionine-dependent methyltransferases"/>
    <property type="match status" value="1"/>
</dbReference>
<evidence type="ECO:0000313" key="7">
    <source>
        <dbReference type="Proteomes" id="UP000565078"/>
    </source>
</evidence>
<gene>
    <name evidence="6" type="ORF">HA254_00925</name>
</gene>
<dbReference type="Gene3D" id="3.40.50.150">
    <property type="entry name" value="Vaccinia Virus protein VP39"/>
    <property type="match status" value="1"/>
</dbReference>
<comment type="similarity">
    <text evidence="1">Belongs to the eukaryotic/archaeal PrmC-related family.</text>
</comment>
<dbReference type="Proteomes" id="UP000565078">
    <property type="component" value="Unassembled WGS sequence"/>
</dbReference>
<organism evidence="6 7">
    <name type="scientific">Candidatus Iainarchaeum sp</name>
    <dbReference type="NCBI Taxonomy" id="3101447"/>
    <lineage>
        <taxon>Archaea</taxon>
        <taxon>Candidatus Iainarchaeota</taxon>
        <taxon>Candidatus Iainarchaeia</taxon>
        <taxon>Candidatus Iainarchaeales</taxon>
        <taxon>Candidatus Iainarchaeaceae</taxon>
        <taxon>Candidatus Iainarchaeum</taxon>
    </lineage>
</organism>
<keyword evidence="2 6" id="KW-0489">Methyltransferase</keyword>
<dbReference type="InterPro" id="IPR052190">
    <property type="entry name" value="Euk-Arch_PrmC-MTase"/>
</dbReference>
<dbReference type="CDD" id="cd02440">
    <property type="entry name" value="AdoMet_MTases"/>
    <property type="match status" value="1"/>
</dbReference>
<dbReference type="GO" id="GO:0003676">
    <property type="term" value="F:nucleic acid binding"/>
    <property type="evidence" value="ECO:0007669"/>
    <property type="project" value="InterPro"/>
</dbReference>
<evidence type="ECO:0000259" key="5">
    <source>
        <dbReference type="Pfam" id="PF05175"/>
    </source>
</evidence>
<name>A0A7J4IUU3_9ARCH</name>
<dbReference type="PROSITE" id="PS00092">
    <property type="entry name" value="N6_MTASE"/>
    <property type="match status" value="1"/>
</dbReference>
<dbReference type="NCBIfam" id="TIGR00537">
    <property type="entry name" value="hemK_rel_arch"/>
    <property type="match status" value="1"/>
</dbReference>
<dbReference type="GO" id="GO:0032259">
    <property type="term" value="P:methylation"/>
    <property type="evidence" value="ECO:0007669"/>
    <property type="project" value="UniProtKB-KW"/>
</dbReference>
<dbReference type="GO" id="GO:0008276">
    <property type="term" value="F:protein methyltransferase activity"/>
    <property type="evidence" value="ECO:0007669"/>
    <property type="project" value="TreeGrafter"/>
</dbReference>
<comment type="caution">
    <text evidence="6">The sequence shown here is derived from an EMBL/GenBank/DDBJ whole genome shotgun (WGS) entry which is preliminary data.</text>
</comment>
<evidence type="ECO:0000256" key="3">
    <source>
        <dbReference type="ARBA" id="ARBA00022679"/>
    </source>
</evidence>
<dbReference type="EMBL" id="DUGC01000019">
    <property type="protein sequence ID" value="HIH09212.1"/>
    <property type="molecule type" value="Genomic_DNA"/>
</dbReference>
<dbReference type="InterPro" id="IPR002052">
    <property type="entry name" value="DNA_methylase_N6_adenine_CS"/>
</dbReference>
<accession>A0A7J4IUU3</accession>
<keyword evidence="4" id="KW-0949">S-adenosyl-L-methionine</keyword>
<proteinExistence type="inferred from homology"/>
<dbReference type="InterPro" id="IPR004557">
    <property type="entry name" value="PrmC-related"/>
</dbReference>
<evidence type="ECO:0000256" key="1">
    <source>
        <dbReference type="ARBA" id="ARBA00006149"/>
    </source>
</evidence>
<dbReference type="PANTHER" id="PTHR45875:SF1">
    <property type="entry name" value="METHYLTRANSFERASE N6AMT1"/>
    <property type="match status" value="1"/>
</dbReference>
<dbReference type="GO" id="GO:0035657">
    <property type="term" value="C:eRF1 methyltransferase complex"/>
    <property type="evidence" value="ECO:0007669"/>
    <property type="project" value="TreeGrafter"/>
</dbReference>
<evidence type="ECO:0000313" key="6">
    <source>
        <dbReference type="EMBL" id="HIH09212.1"/>
    </source>
</evidence>
<dbReference type="InterPro" id="IPR029063">
    <property type="entry name" value="SAM-dependent_MTases_sf"/>
</dbReference>
<dbReference type="Pfam" id="PF05175">
    <property type="entry name" value="MTS"/>
    <property type="match status" value="1"/>
</dbReference>
<dbReference type="AlphaFoldDB" id="A0A7J4IUU3"/>
<sequence length="222" mass="24582">MTRTPDSKKSYNSSDDSRTNSTGYNPLKFFFAGKEYHCGKTTYYPSDDSYLLAECVKIGKGENVIDMGCGAGLQSLNALFLGAARVIAADINGEALSVTLQNCRNSGLKGRVICRKSDLFSAIPEKAGVIIFNPPYVASGKIRFTDLDGGGRMGREVLGRFLAQMPSHLREGGRCFFLQTDFNGYKKTEQALREQGMEFSVLARKRGFFEEIAVYECRKISR</sequence>
<dbReference type="PANTHER" id="PTHR45875">
    <property type="entry name" value="METHYLTRANSFERASE N6AMT1"/>
    <property type="match status" value="1"/>
</dbReference>